<dbReference type="GO" id="GO:0050661">
    <property type="term" value="F:NADP binding"/>
    <property type="evidence" value="ECO:0007669"/>
    <property type="project" value="InterPro"/>
</dbReference>
<dbReference type="GO" id="GO:0050660">
    <property type="term" value="F:flavin adenine dinucleotide binding"/>
    <property type="evidence" value="ECO:0007669"/>
    <property type="project" value="InterPro"/>
</dbReference>
<reference evidence="7" key="1">
    <citation type="journal article" date="2017" name="Genome Biol.">
        <title>Comparative genomics reveals high biological diversity and specific adaptations in the industrially and medically important fungal genus Aspergillus.</title>
        <authorList>
            <person name="de Vries R.P."/>
            <person name="Riley R."/>
            <person name="Wiebenga A."/>
            <person name="Aguilar-Osorio G."/>
            <person name="Amillis S."/>
            <person name="Uchima C.A."/>
            <person name="Anderluh G."/>
            <person name="Asadollahi M."/>
            <person name="Askin M."/>
            <person name="Barry K."/>
            <person name="Battaglia E."/>
            <person name="Bayram O."/>
            <person name="Benocci T."/>
            <person name="Braus-Stromeyer S.A."/>
            <person name="Caldana C."/>
            <person name="Canovas D."/>
            <person name="Cerqueira G.C."/>
            <person name="Chen F."/>
            <person name="Chen W."/>
            <person name="Choi C."/>
            <person name="Clum A."/>
            <person name="Dos Santos R.A."/>
            <person name="Damasio A.R."/>
            <person name="Diallinas G."/>
            <person name="Emri T."/>
            <person name="Fekete E."/>
            <person name="Flipphi M."/>
            <person name="Freyberg S."/>
            <person name="Gallo A."/>
            <person name="Gournas C."/>
            <person name="Habgood R."/>
            <person name="Hainaut M."/>
            <person name="Harispe M.L."/>
            <person name="Henrissat B."/>
            <person name="Hilden K.S."/>
            <person name="Hope R."/>
            <person name="Hossain A."/>
            <person name="Karabika E."/>
            <person name="Karaffa L."/>
            <person name="Karanyi Z."/>
            <person name="Krasevec N."/>
            <person name="Kuo A."/>
            <person name="Kusch H."/>
            <person name="LaButti K."/>
            <person name="Lagendijk E.L."/>
            <person name="Lapidus A."/>
            <person name="Levasseur A."/>
            <person name="Lindquist E."/>
            <person name="Lipzen A."/>
            <person name="Logrieco A.F."/>
            <person name="MacCabe A."/>
            <person name="Maekelae M.R."/>
            <person name="Malavazi I."/>
            <person name="Melin P."/>
            <person name="Meyer V."/>
            <person name="Mielnichuk N."/>
            <person name="Miskei M."/>
            <person name="Molnar A.P."/>
            <person name="Mule G."/>
            <person name="Ngan C.Y."/>
            <person name="Orejas M."/>
            <person name="Orosz E."/>
            <person name="Ouedraogo J.P."/>
            <person name="Overkamp K.M."/>
            <person name="Park H.-S."/>
            <person name="Perrone G."/>
            <person name="Piumi F."/>
            <person name="Punt P.J."/>
            <person name="Ram A.F."/>
            <person name="Ramon A."/>
            <person name="Rauscher S."/>
            <person name="Record E."/>
            <person name="Riano-Pachon D.M."/>
            <person name="Robert V."/>
            <person name="Roehrig J."/>
            <person name="Ruller R."/>
            <person name="Salamov A."/>
            <person name="Salih N.S."/>
            <person name="Samson R.A."/>
            <person name="Sandor E."/>
            <person name="Sanguinetti M."/>
            <person name="Schuetze T."/>
            <person name="Sepcic K."/>
            <person name="Shelest E."/>
            <person name="Sherlock G."/>
            <person name="Sophianopoulou V."/>
            <person name="Squina F.M."/>
            <person name="Sun H."/>
            <person name="Susca A."/>
            <person name="Todd R.B."/>
            <person name="Tsang A."/>
            <person name="Unkles S.E."/>
            <person name="van de Wiele N."/>
            <person name="van Rossen-Uffink D."/>
            <person name="Oliveira J.V."/>
            <person name="Vesth T.C."/>
            <person name="Visser J."/>
            <person name="Yu J.-H."/>
            <person name="Zhou M."/>
            <person name="Andersen M.R."/>
            <person name="Archer D.B."/>
            <person name="Baker S.E."/>
            <person name="Benoit I."/>
            <person name="Brakhage A.A."/>
            <person name="Braus G.H."/>
            <person name="Fischer R."/>
            <person name="Frisvad J.C."/>
            <person name="Goldman G.H."/>
            <person name="Houbraken J."/>
            <person name="Oakley B."/>
            <person name="Pocsi I."/>
            <person name="Scazzocchio C."/>
            <person name="Seiboth B."/>
            <person name="vanKuyk P.A."/>
            <person name="Wortman J."/>
            <person name="Dyer P.S."/>
            <person name="Grigoriev I.V."/>
        </authorList>
    </citation>
    <scope>NUCLEOTIDE SEQUENCE [LARGE SCALE GENOMIC DNA]</scope>
    <source>
        <strain evidence="7">CBS 516.65</strain>
    </source>
</reference>
<dbReference type="GeneID" id="34464156"/>
<name>A0A1L9V520_ASPGL</name>
<dbReference type="EMBL" id="KV878923">
    <property type="protein sequence ID" value="OJJ79035.1"/>
    <property type="molecule type" value="Genomic_DNA"/>
</dbReference>
<dbReference type="InterPro" id="IPR036188">
    <property type="entry name" value="FAD/NAD-bd_sf"/>
</dbReference>
<dbReference type="VEuPathDB" id="FungiDB:ASPGLDRAFT_53071"/>
<evidence type="ECO:0000313" key="7">
    <source>
        <dbReference type="Proteomes" id="UP000184300"/>
    </source>
</evidence>
<dbReference type="RefSeq" id="XP_022395733.1">
    <property type="nucleotide sequence ID" value="XM_022547895.1"/>
</dbReference>
<organism evidence="6 7">
    <name type="scientific">Aspergillus glaucus CBS 516.65</name>
    <dbReference type="NCBI Taxonomy" id="1160497"/>
    <lineage>
        <taxon>Eukaryota</taxon>
        <taxon>Fungi</taxon>
        <taxon>Dikarya</taxon>
        <taxon>Ascomycota</taxon>
        <taxon>Pezizomycotina</taxon>
        <taxon>Eurotiomycetes</taxon>
        <taxon>Eurotiomycetidae</taxon>
        <taxon>Eurotiales</taxon>
        <taxon>Aspergillaceae</taxon>
        <taxon>Aspergillus</taxon>
        <taxon>Aspergillus subgen. Aspergillus</taxon>
    </lineage>
</organism>
<dbReference type="GO" id="GO:0004499">
    <property type="term" value="F:N,N-dimethylaniline monooxygenase activity"/>
    <property type="evidence" value="ECO:0007669"/>
    <property type="project" value="InterPro"/>
</dbReference>
<dbReference type="PRINTS" id="PR00368">
    <property type="entry name" value="FADPNR"/>
</dbReference>
<dbReference type="Pfam" id="PF00743">
    <property type="entry name" value="FMO-like"/>
    <property type="match status" value="1"/>
</dbReference>
<evidence type="ECO:0000256" key="4">
    <source>
        <dbReference type="ARBA" id="ARBA00023002"/>
    </source>
</evidence>
<evidence type="ECO:0000313" key="6">
    <source>
        <dbReference type="EMBL" id="OJJ79035.1"/>
    </source>
</evidence>
<dbReference type="PANTHER" id="PTHR23023">
    <property type="entry name" value="DIMETHYLANILINE MONOOXYGENASE"/>
    <property type="match status" value="1"/>
</dbReference>
<keyword evidence="2" id="KW-0285">Flavoprotein</keyword>
<protein>
    <recommendedName>
        <fullName evidence="8">FAD/NAD(P)-binding domain-containing protein</fullName>
    </recommendedName>
</protein>
<comment type="similarity">
    <text evidence="1">Belongs to the FMO family.</text>
</comment>
<accession>A0A1L9V520</accession>
<dbReference type="Gene3D" id="3.50.50.60">
    <property type="entry name" value="FAD/NAD(P)-binding domain"/>
    <property type="match status" value="1"/>
</dbReference>
<dbReference type="SUPFAM" id="SSF51905">
    <property type="entry name" value="FAD/NAD(P)-binding domain"/>
    <property type="match status" value="1"/>
</dbReference>
<evidence type="ECO:0000256" key="3">
    <source>
        <dbReference type="ARBA" id="ARBA00022827"/>
    </source>
</evidence>
<evidence type="ECO:0000256" key="2">
    <source>
        <dbReference type="ARBA" id="ARBA00022630"/>
    </source>
</evidence>
<dbReference type="InterPro" id="IPR020946">
    <property type="entry name" value="Flavin_mOase-like"/>
</dbReference>
<sequence>MTGPKKVAIIGAGPSGLVTAKTLLYDHPNGTFAPVIFEQRHDIGGLWPNSLAVTTTHNTSDPTSHGQNESTVGPLNPFMRTNLSRFTVAFSDLAWESVVEDTEVPMFPQAWQVGKYLDKYAERFLPNGVLRLGRRVVRTSQKVGDGDGQGRQWAVQWVESRDEKNGDQEIKSEEFDLLVVASGYFASPSIPEIPGLDGFMDRTIHSSSLHNAECLLQKSNGTGGKLVVIGGSLSGTEAVSTLALHVSSSKFTREPAEKAYQVHHVCTRPFWTIPAYLPRETTYTPTNKTVSFISLDLVMYDLSRRPPGPIEYAFGPVPAQKAQKTNDYLYSLLGSDYGKFGNIRGGNEEVSQPPWVSIGNDYAEYVRSGAVTPTIGRVSAVYRSQNSDLATINISLPDGETVTLDNVAAIVLATGFTPYNSLSFLPSSVLSLLEYSENDPFFPLVLDGKGTMHADIPDVGFVGFYRGPYWGVMEMQARHVAANWARAEPDNCEINAKKKEEERQRIRDLRNMDPQLYRGQFPMGDYVGLMESFSRELEMSRIPLLQSESDEEERSGPVLPARYTFAGEFPNTIKAESDRDITLNSLRSILFPGQNQINTLSTATAISTAIFRALHGTWKITRTYNDRTTHGTATFHPRHPTSSTYEKEYLYEESEPVPGEQPGSITQKSPTKATTNILIYCLRAPESTGPNTPRILVWSVDMAKDPSTAARLSHGINPATTAETYVDQRVEEGKEASLGGYTVHAVGAAGNIAQCERRGYTFHFQGVSILSWGCCVKTGDEGYSIRTVYKRD</sequence>
<keyword evidence="3" id="KW-0274">FAD</keyword>
<dbReference type="OrthoDB" id="66881at2759"/>
<evidence type="ECO:0008006" key="8">
    <source>
        <dbReference type="Google" id="ProtNLM"/>
    </source>
</evidence>
<gene>
    <name evidence="6" type="ORF">ASPGLDRAFT_53071</name>
</gene>
<keyword evidence="7" id="KW-1185">Reference proteome</keyword>
<evidence type="ECO:0000256" key="5">
    <source>
        <dbReference type="SAM" id="MobiDB-lite"/>
    </source>
</evidence>
<keyword evidence="4" id="KW-0560">Oxidoreductase</keyword>
<feature type="region of interest" description="Disordered" evidence="5">
    <location>
        <begin position="55"/>
        <end position="75"/>
    </location>
</feature>
<dbReference type="AlphaFoldDB" id="A0A1L9V520"/>
<dbReference type="STRING" id="1160497.A0A1L9V520"/>
<dbReference type="InterPro" id="IPR050346">
    <property type="entry name" value="FMO-like"/>
</dbReference>
<proteinExistence type="inferred from homology"/>
<dbReference type="Proteomes" id="UP000184300">
    <property type="component" value="Unassembled WGS sequence"/>
</dbReference>
<evidence type="ECO:0000256" key="1">
    <source>
        <dbReference type="ARBA" id="ARBA00009183"/>
    </source>
</evidence>